<feature type="region of interest" description="Disordered" evidence="2">
    <location>
        <begin position="393"/>
        <end position="421"/>
    </location>
</feature>
<proteinExistence type="predicted"/>
<evidence type="ECO:0000313" key="4">
    <source>
        <dbReference type="EMBL" id="GFA29019.1"/>
    </source>
</evidence>
<name>A0A699JDE8_TANCI</name>
<feature type="domain" description="Reverse transcriptase Ty1/copia-type" evidence="3">
    <location>
        <begin position="86"/>
        <end position="145"/>
    </location>
</feature>
<dbReference type="InterPro" id="IPR013103">
    <property type="entry name" value="RVT_2"/>
</dbReference>
<evidence type="ECO:0000256" key="1">
    <source>
        <dbReference type="SAM" id="Coils"/>
    </source>
</evidence>
<evidence type="ECO:0000256" key="2">
    <source>
        <dbReference type="SAM" id="MobiDB-lite"/>
    </source>
</evidence>
<feature type="compositionally biased region" description="Polar residues" evidence="2">
    <location>
        <begin position="13"/>
        <end position="26"/>
    </location>
</feature>
<feature type="coiled-coil region" evidence="1">
    <location>
        <begin position="229"/>
        <end position="281"/>
    </location>
</feature>
<sequence>DNQERPNAKRSTKPVNTTGLVNTATPTYDDYPNDPLMPNLEDVGIFDDAYDDRNKGAEADYNNLETMELKKVTQALDDESWVEAIAIGTKWVYRNKRDQRGIVVRNKVRLVAQGHKQEEGINYDEVFAPVALIEAIRLFLAYATQPLGFVEPKFPDRVYKVEKALYGLHQAPRAWYETLPTYLLNNGFISGEGRMEHTVELIDIVSPTPYDSPLTGGYKPESDEGRLKLKELIDLYTTLSNRVSTLENELSSTKVVYYKAFITLTKRVKKLETQLKQKRSRAVIHSSDEEEPSVHIEDSPKQGRMIEELDKDKDVNLVSQQGEVQETTKPLKYDDDATLAETLLNIKRKKGDQAKKIDWNDPTMLRYHALHNRHFSKAEDLEIKNEVMKRSRFHLQQESSKRQKLDQQTKEKDEEVKIQADSDQEVEEMKLYKRIVPDEDIAINVIPLATKPPMIVEYKIVKEGKISTYHITRADESTKRYTLIINLLKNIDREDLEPLWKLVNNKHGNTRP</sequence>
<keyword evidence="1" id="KW-0175">Coiled coil</keyword>
<reference evidence="4" key="1">
    <citation type="journal article" date="2019" name="Sci. Rep.">
        <title>Draft genome of Tanacetum cinerariifolium, the natural source of mosquito coil.</title>
        <authorList>
            <person name="Yamashiro T."/>
            <person name="Shiraishi A."/>
            <person name="Satake H."/>
            <person name="Nakayama K."/>
        </authorList>
    </citation>
    <scope>NUCLEOTIDE SEQUENCE</scope>
</reference>
<accession>A0A699JDE8</accession>
<gene>
    <name evidence="4" type="ORF">Tci_600991</name>
</gene>
<feature type="region of interest" description="Disordered" evidence="2">
    <location>
        <begin position="1"/>
        <end position="31"/>
    </location>
</feature>
<dbReference type="Pfam" id="PF07727">
    <property type="entry name" value="RVT_2"/>
    <property type="match status" value="1"/>
</dbReference>
<protein>
    <recommendedName>
        <fullName evidence="3">Reverse transcriptase Ty1/copia-type domain-containing protein</fullName>
    </recommendedName>
</protein>
<feature type="non-terminal residue" evidence="4">
    <location>
        <position position="1"/>
    </location>
</feature>
<evidence type="ECO:0000259" key="3">
    <source>
        <dbReference type="Pfam" id="PF07727"/>
    </source>
</evidence>
<organism evidence="4">
    <name type="scientific">Tanacetum cinerariifolium</name>
    <name type="common">Dalmatian daisy</name>
    <name type="synonym">Chrysanthemum cinerariifolium</name>
    <dbReference type="NCBI Taxonomy" id="118510"/>
    <lineage>
        <taxon>Eukaryota</taxon>
        <taxon>Viridiplantae</taxon>
        <taxon>Streptophyta</taxon>
        <taxon>Embryophyta</taxon>
        <taxon>Tracheophyta</taxon>
        <taxon>Spermatophyta</taxon>
        <taxon>Magnoliopsida</taxon>
        <taxon>eudicotyledons</taxon>
        <taxon>Gunneridae</taxon>
        <taxon>Pentapetalae</taxon>
        <taxon>asterids</taxon>
        <taxon>campanulids</taxon>
        <taxon>Asterales</taxon>
        <taxon>Asteraceae</taxon>
        <taxon>Asteroideae</taxon>
        <taxon>Anthemideae</taxon>
        <taxon>Anthemidinae</taxon>
        <taxon>Tanacetum</taxon>
    </lineage>
</organism>
<feature type="compositionally biased region" description="Basic and acidic residues" evidence="2">
    <location>
        <begin position="399"/>
        <end position="420"/>
    </location>
</feature>
<comment type="caution">
    <text evidence="4">The sequence shown here is derived from an EMBL/GenBank/DDBJ whole genome shotgun (WGS) entry which is preliminary data.</text>
</comment>
<dbReference type="EMBL" id="BKCJ010399054">
    <property type="protein sequence ID" value="GFA29019.1"/>
    <property type="molecule type" value="Genomic_DNA"/>
</dbReference>
<dbReference type="AlphaFoldDB" id="A0A699JDE8"/>